<evidence type="ECO:0000313" key="2">
    <source>
        <dbReference type="Proteomes" id="UP001164250"/>
    </source>
</evidence>
<proteinExistence type="predicted"/>
<name>A0ACC1BWN1_9ROSI</name>
<protein>
    <submittedName>
        <fullName evidence="1">Uncharacterized protein</fullName>
    </submittedName>
</protein>
<evidence type="ECO:0000313" key="1">
    <source>
        <dbReference type="EMBL" id="KAJ0103552.1"/>
    </source>
</evidence>
<gene>
    <name evidence="1" type="ORF">Patl1_04483</name>
</gene>
<organism evidence="1 2">
    <name type="scientific">Pistacia atlantica</name>
    <dbReference type="NCBI Taxonomy" id="434234"/>
    <lineage>
        <taxon>Eukaryota</taxon>
        <taxon>Viridiplantae</taxon>
        <taxon>Streptophyta</taxon>
        <taxon>Embryophyta</taxon>
        <taxon>Tracheophyta</taxon>
        <taxon>Spermatophyta</taxon>
        <taxon>Magnoliopsida</taxon>
        <taxon>eudicotyledons</taxon>
        <taxon>Gunneridae</taxon>
        <taxon>Pentapetalae</taxon>
        <taxon>rosids</taxon>
        <taxon>malvids</taxon>
        <taxon>Sapindales</taxon>
        <taxon>Anacardiaceae</taxon>
        <taxon>Pistacia</taxon>
    </lineage>
</organism>
<dbReference type="Proteomes" id="UP001164250">
    <property type="component" value="Chromosome 3"/>
</dbReference>
<comment type="caution">
    <text evidence="1">The sequence shown here is derived from an EMBL/GenBank/DDBJ whole genome shotgun (WGS) entry which is preliminary data.</text>
</comment>
<accession>A0ACC1BWN1</accession>
<sequence>MAPEYATDGLFSIKSDVFSFGILMLEIACGKKSRGFYHTDQSLTLVGQAWKLWNEGKPLELVDPFLGKSCNLSEVTRCIHISLLCVQQHPEDRPSMSSVVLMLGSEIALPQPKQPGFLDRQEIR</sequence>
<keyword evidence="2" id="KW-1185">Reference proteome</keyword>
<reference evidence="2" key="1">
    <citation type="journal article" date="2023" name="G3 (Bethesda)">
        <title>Genome assembly and association tests identify interacting loci associated with vigor, precocity, and sex in interspecific pistachio rootstocks.</title>
        <authorList>
            <person name="Palmer W."/>
            <person name="Jacygrad E."/>
            <person name="Sagayaradj S."/>
            <person name="Cavanaugh K."/>
            <person name="Han R."/>
            <person name="Bertier L."/>
            <person name="Beede B."/>
            <person name="Kafkas S."/>
            <person name="Golino D."/>
            <person name="Preece J."/>
            <person name="Michelmore R."/>
        </authorList>
    </citation>
    <scope>NUCLEOTIDE SEQUENCE [LARGE SCALE GENOMIC DNA]</scope>
</reference>
<dbReference type="EMBL" id="CM047899">
    <property type="protein sequence ID" value="KAJ0103552.1"/>
    <property type="molecule type" value="Genomic_DNA"/>
</dbReference>